<protein>
    <submittedName>
        <fullName evidence="1">Helix-turn-helix domain-containing protein</fullName>
    </submittedName>
</protein>
<dbReference type="SUPFAM" id="SSF46955">
    <property type="entry name" value="Putative DNA-binding domain"/>
    <property type="match status" value="1"/>
</dbReference>
<accession>A0A9E4NP11</accession>
<dbReference type="InterPro" id="IPR009061">
    <property type="entry name" value="DNA-bd_dom_put_sf"/>
</dbReference>
<gene>
    <name evidence="1" type="ORF">JAY77_19370</name>
</gene>
<organism evidence="1 2">
    <name type="scientific">Candidatus Thiodiazotropha taylori</name>
    <dbReference type="NCBI Taxonomy" id="2792791"/>
    <lineage>
        <taxon>Bacteria</taxon>
        <taxon>Pseudomonadati</taxon>
        <taxon>Pseudomonadota</taxon>
        <taxon>Gammaproteobacteria</taxon>
        <taxon>Chromatiales</taxon>
        <taxon>Sedimenticolaceae</taxon>
        <taxon>Candidatus Thiodiazotropha</taxon>
    </lineage>
</organism>
<evidence type="ECO:0000313" key="1">
    <source>
        <dbReference type="EMBL" id="MCG7980294.1"/>
    </source>
</evidence>
<dbReference type="AlphaFoldDB" id="A0A9E4NP11"/>
<proteinExistence type="predicted"/>
<name>A0A9E4NP11_9GAMM</name>
<sequence>MRSLQIDDCEPIDNYKLLNTSDAAELLGITTRKLEQMRQHGNGPKFIKLSPKCVRYRIKELVDFQNINLRQSTIDT</sequence>
<reference evidence="1" key="1">
    <citation type="journal article" date="2021" name="Proc. Natl. Acad. Sci. U.S.A.">
        <title>Global biogeography of chemosynthetic symbionts reveals both localized and globally distributed symbiont groups. .</title>
        <authorList>
            <person name="Osvatic J.T."/>
            <person name="Wilkins L.G.E."/>
            <person name="Leibrecht L."/>
            <person name="Leray M."/>
            <person name="Zauner S."/>
            <person name="Polzin J."/>
            <person name="Camacho Y."/>
            <person name="Gros O."/>
            <person name="van Gils J.A."/>
            <person name="Eisen J.A."/>
            <person name="Petersen J.M."/>
            <person name="Yuen B."/>
        </authorList>
    </citation>
    <scope>NUCLEOTIDE SEQUENCE</scope>
    <source>
        <strain evidence="1">MAGclacostrist055</strain>
    </source>
</reference>
<comment type="caution">
    <text evidence="1">The sequence shown here is derived from an EMBL/GenBank/DDBJ whole genome shotgun (WGS) entry which is preliminary data.</text>
</comment>
<dbReference type="EMBL" id="JAEPCR010000119">
    <property type="protein sequence ID" value="MCG7980294.1"/>
    <property type="molecule type" value="Genomic_DNA"/>
</dbReference>
<evidence type="ECO:0000313" key="2">
    <source>
        <dbReference type="Proteomes" id="UP000886674"/>
    </source>
</evidence>
<dbReference type="Proteomes" id="UP000886674">
    <property type="component" value="Unassembled WGS sequence"/>
</dbReference>